<evidence type="ECO:0000256" key="8">
    <source>
        <dbReference type="PROSITE-ProRule" id="PRU01203"/>
    </source>
</evidence>
<dbReference type="PANTHER" id="PTHR46425">
    <property type="entry name" value="TRANSCRIPTION TERMINATION FACTOR RHO"/>
    <property type="match status" value="1"/>
</dbReference>
<accession>A0A7V4U0L5</accession>
<dbReference type="InterPro" id="IPR027417">
    <property type="entry name" value="P-loop_NTPase"/>
</dbReference>
<dbReference type="HAMAP" id="MF_01884">
    <property type="entry name" value="Rho"/>
    <property type="match status" value="1"/>
</dbReference>
<keyword evidence="3 7" id="KW-0347">Helicase</keyword>
<evidence type="ECO:0000256" key="3">
    <source>
        <dbReference type="ARBA" id="ARBA00022806"/>
    </source>
</evidence>
<dbReference type="PANTHER" id="PTHR46425:SF1">
    <property type="entry name" value="TRANSCRIPTION TERMINATION FACTOR RHO"/>
    <property type="match status" value="1"/>
</dbReference>
<comment type="subunit">
    <text evidence="7">Homohexamer. The homohexamer assembles into an open ring structure.</text>
</comment>
<dbReference type="NCBIfam" id="NF006886">
    <property type="entry name" value="PRK09376.1"/>
    <property type="match status" value="1"/>
</dbReference>
<keyword evidence="1 7" id="KW-0806">Transcription termination</keyword>
<dbReference type="Pfam" id="PF07497">
    <property type="entry name" value="Rho_RNA_bind"/>
    <property type="match status" value="1"/>
</dbReference>
<dbReference type="SUPFAM" id="SSF50249">
    <property type="entry name" value="Nucleic acid-binding proteins"/>
    <property type="match status" value="1"/>
</dbReference>
<dbReference type="AlphaFoldDB" id="A0A7V4U0L5"/>
<dbReference type="GO" id="GO:0016787">
    <property type="term" value="F:hydrolase activity"/>
    <property type="evidence" value="ECO:0007669"/>
    <property type="project" value="UniProtKB-KW"/>
</dbReference>
<proteinExistence type="inferred from homology"/>
<dbReference type="PROSITE" id="PS51856">
    <property type="entry name" value="RHO_RNA_BD"/>
    <property type="match status" value="1"/>
</dbReference>
<feature type="binding site" evidence="7">
    <location>
        <position position="163"/>
    </location>
    <ligand>
        <name>ATP</name>
        <dbReference type="ChEBI" id="CHEBI:30616"/>
    </ligand>
</feature>
<dbReference type="GO" id="GO:0005829">
    <property type="term" value="C:cytosol"/>
    <property type="evidence" value="ECO:0007669"/>
    <property type="project" value="UniProtKB-ARBA"/>
</dbReference>
<keyword evidence="6 7" id="KW-0804">Transcription</keyword>
<evidence type="ECO:0000256" key="6">
    <source>
        <dbReference type="ARBA" id="ARBA00023163"/>
    </source>
</evidence>
<dbReference type="EC" id="3.6.4.-" evidence="7"/>
<sequence length="365" mass="40771">MLPVKGYLELYDKGFGFLRCIENNFRPTHSDTYVPANLIRQYNLREGHFVAGLAEATYEGQNKKPQLKKIERVNDLSAEALVKTKELKLRTSISPDERLRMSLGEDDLTGNVLDLIVPVGKGTRGLIISPPKAGKTTILQHIAKAVEVNHPEVEVLVLLVDERPEEVTDFKRSFERVQVLSSSADEDARSHLRITRLTLNAAMRRAESGGDVLVLIDSLTRMGRAFNKETDSFSRTLSGGLGANALDWPRRFFGAARNIEDGGSLTIIASILVDTGSRMDEVIFQEFKGTGNLDLVLSKACAERRLFPAINVNESGTRKEELLLSPDELKQINKLRRLLSEMRETEALAYLLEAIKDKKIALLQQ</sequence>
<dbReference type="InterPro" id="IPR011113">
    <property type="entry name" value="Rho_RNA-bd"/>
</dbReference>
<dbReference type="SMART" id="SM00357">
    <property type="entry name" value="CSP"/>
    <property type="match status" value="1"/>
</dbReference>
<dbReference type="InterPro" id="IPR003593">
    <property type="entry name" value="AAA+_ATPase"/>
</dbReference>
<dbReference type="InterPro" id="IPR011129">
    <property type="entry name" value="CSD"/>
</dbReference>
<evidence type="ECO:0000256" key="2">
    <source>
        <dbReference type="ARBA" id="ARBA00022801"/>
    </source>
</evidence>
<dbReference type="Proteomes" id="UP000885779">
    <property type="component" value="Unassembled WGS sequence"/>
</dbReference>
<feature type="binding site" evidence="7">
    <location>
        <begin position="120"/>
        <end position="125"/>
    </location>
    <ligand>
        <name>ATP</name>
        <dbReference type="ChEBI" id="CHEBI:30616"/>
    </ligand>
</feature>
<name>A0A7V4U0L5_CALAY</name>
<keyword evidence="2 7" id="KW-0378">Hydrolase</keyword>
<dbReference type="GO" id="GO:0005524">
    <property type="term" value="F:ATP binding"/>
    <property type="evidence" value="ECO:0007669"/>
    <property type="project" value="UniProtKB-UniRule"/>
</dbReference>
<protein>
    <recommendedName>
        <fullName evidence="7">Transcription termination factor Rho</fullName>
        <ecNumber evidence="7">3.6.4.-</ecNumber>
    </recommendedName>
    <alternativeName>
        <fullName evidence="7">ATP-dependent helicase Rho</fullName>
    </alternativeName>
</protein>
<dbReference type="GO" id="GO:0004386">
    <property type="term" value="F:helicase activity"/>
    <property type="evidence" value="ECO:0007669"/>
    <property type="project" value="UniProtKB-UniRule"/>
</dbReference>
<dbReference type="InterPro" id="IPR012340">
    <property type="entry name" value="NA-bd_OB-fold"/>
</dbReference>
<comment type="caution">
    <text evidence="10">The sequence shown here is derived from an EMBL/GenBank/DDBJ whole genome shotgun (WGS) entry which is preliminary data.</text>
</comment>
<comment type="function">
    <text evidence="7">Facilitates transcription termination by a mechanism that involves Rho binding to the nascent RNA, activation of Rho's RNA-dependent ATPase activity, and release of the mRNA from the DNA template.</text>
</comment>
<evidence type="ECO:0000256" key="7">
    <source>
        <dbReference type="HAMAP-Rule" id="MF_01884"/>
    </source>
</evidence>
<evidence type="ECO:0000256" key="4">
    <source>
        <dbReference type="ARBA" id="ARBA00022884"/>
    </source>
</evidence>
<comment type="similarity">
    <text evidence="7 8">Belongs to the Rho family.</text>
</comment>
<dbReference type="SMART" id="SM00382">
    <property type="entry name" value="AAA"/>
    <property type="match status" value="1"/>
</dbReference>
<dbReference type="GO" id="GO:0006353">
    <property type="term" value="P:DNA-templated transcription termination"/>
    <property type="evidence" value="ECO:0007669"/>
    <property type="project" value="UniProtKB-UniRule"/>
</dbReference>
<evidence type="ECO:0000256" key="5">
    <source>
        <dbReference type="ARBA" id="ARBA00023015"/>
    </source>
</evidence>
<keyword evidence="7" id="KW-0547">Nucleotide-binding</keyword>
<dbReference type="InterPro" id="IPR004665">
    <property type="entry name" value="Term_rho"/>
</dbReference>
<evidence type="ECO:0000259" key="9">
    <source>
        <dbReference type="PROSITE" id="PS51856"/>
    </source>
</evidence>
<comment type="caution">
    <text evidence="7">Lacks conserved residue(s) required for the propagation of feature annotation.</text>
</comment>
<gene>
    <name evidence="7" type="primary">rho</name>
    <name evidence="10" type="ORF">ENK44_08925</name>
</gene>
<dbReference type="InterPro" id="IPR000194">
    <property type="entry name" value="ATPase_F1/V1/A1_a/bsu_nucl-bd"/>
</dbReference>
<keyword evidence="4 7" id="KW-0694">RNA-binding</keyword>
<reference evidence="10" key="1">
    <citation type="journal article" date="2020" name="mSystems">
        <title>Genome- and Community-Level Interaction Insights into Carbon Utilization and Element Cycling Functions of Hydrothermarchaeota in Hydrothermal Sediment.</title>
        <authorList>
            <person name="Zhou Z."/>
            <person name="Liu Y."/>
            <person name="Xu W."/>
            <person name="Pan J."/>
            <person name="Luo Z.H."/>
            <person name="Li M."/>
        </authorList>
    </citation>
    <scope>NUCLEOTIDE SEQUENCE [LARGE SCALE GENOMIC DNA]</scope>
    <source>
        <strain evidence="10">HyVt-577</strain>
    </source>
</reference>
<dbReference type="GO" id="GO:0008186">
    <property type="term" value="F:ATP-dependent activity, acting on RNA"/>
    <property type="evidence" value="ECO:0007669"/>
    <property type="project" value="InterPro"/>
</dbReference>
<dbReference type="EMBL" id="DRQG01000084">
    <property type="protein sequence ID" value="HGY55811.1"/>
    <property type="molecule type" value="Genomic_DNA"/>
</dbReference>
<dbReference type="SUPFAM" id="SSF52540">
    <property type="entry name" value="P-loop containing nucleoside triphosphate hydrolases"/>
    <property type="match status" value="1"/>
</dbReference>
<keyword evidence="5 7" id="KW-0805">Transcription regulation</keyword>
<feature type="domain" description="Rho RNA-BD" evidence="9">
    <location>
        <begin position="1"/>
        <end position="77"/>
    </location>
</feature>
<feature type="binding site" evidence="7">
    <location>
        <begin position="132"/>
        <end position="137"/>
    </location>
    <ligand>
        <name>ATP</name>
        <dbReference type="ChEBI" id="CHEBI:30616"/>
    </ligand>
</feature>
<evidence type="ECO:0000313" key="10">
    <source>
        <dbReference type="EMBL" id="HGY55811.1"/>
    </source>
</evidence>
<organism evidence="10">
    <name type="scientific">Caldithrix abyssi</name>
    <dbReference type="NCBI Taxonomy" id="187145"/>
    <lineage>
        <taxon>Bacteria</taxon>
        <taxon>Pseudomonadati</taxon>
        <taxon>Calditrichota</taxon>
        <taxon>Calditrichia</taxon>
        <taxon>Calditrichales</taxon>
        <taxon>Calditrichaceae</taxon>
        <taxon>Caldithrix</taxon>
    </lineage>
</organism>
<dbReference type="Pfam" id="PF00006">
    <property type="entry name" value="ATP-synt_ab"/>
    <property type="match status" value="1"/>
</dbReference>
<dbReference type="Gene3D" id="2.40.50.140">
    <property type="entry name" value="Nucleic acid-binding proteins"/>
    <property type="match status" value="1"/>
</dbReference>
<dbReference type="Gene3D" id="3.40.50.300">
    <property type="entry name" value="P-loop containing nucleotide triphosphate hydrolases"/>
    <property type="match status" value="1"/>
</dbReference>
<keyword evidence="7" id="KW-0067">ATP-binding</keyword>
<dbReference type="GO" id="GO:0003723">
    <property type="term" value="F:RNA binding"/>
    <property type="evidence" value="ECO:0007669"/>
    <property type="project" value="UniProtKB-UniRule"/>
</dbReference>
<evidence type="ECO:0000256" key="1">
    <source>
        <dbReference type="ARBA" id="ARBA00022472"/>
    </source>
</evidence>